<gene>
    <name evidence="5" type="primary">bamD</name>
    <name evidence="5" type="ORF">PFX98_21995</name>
</gene>
<accession>A0AA95NKW6</accession>
<evidence type="ECO:0000256" key="2">
    <source>
        <dbReference type="SAM" id="MobiDB-lite"/>
    </source>
</evidence>
<feature type="chain" id="PRO_5041656770" evidence="3">
    <location>
        <begin position="29"/>
        <end position="728"/>
    </location>
</feature>
<organism evidence="5 6">
    <name type="scientific">Paucibacter sediminis</name>
    <dbReference type="NCBI Taxonomy" id="3019553"/>
    <lineage>
        <taxon>Bacteria</taxon>
        <taxon>Pseudomonadati</taxon>
        <taxon>Pseudomonadota</taxon>
        <taxon>Betaproteobacteria</taxon>
        <taxon>Burkholderiales</taxon>
        <taxon>Sphaerotilaceae</taxon>
        <taxon>Roseateles</taxon>
    </lineage>
</organism>
<protein>
    <submittedName>
        <fullName evidence="5">Outer membrane protein assembly factor BamD</fullName>
    </submittedName>
</protein>
<dbReference type="AlphaFoldDB" id="A0AA95NKW6"/>
<evidence type="ECO:0000313" key="6">
    <source>
        <dbReference type="Proteomes" id="UP001177769"/>
    </source>
</evidence>
<dbReference type="Pfam" id="PF13525">
    <property type="entry name" value="YfiO"/>
    <property type="match status" value="1"/>
</dbReference>
<feature type="domain" description="Outer membrane lipoprotein BamD-like" evidence="4">
    <location>
        <begin position="179"/>
        <end position="253"/>
    </location>
</feature>
<feature type="compositionally biased region" description="Pro residues" evidence="2">
    <location>
        <begin position="159"/>
        <end position="173"/>
    </location>
</feature>
<keyword evidence="6" id="KW-1185">Reference proteome</keyword>
<dbReference type="KEGG" id="pais:PFX98_21995"/>
<feature type="region of interest" description="Disordered" evidence="2">
    <location>
        <begin position="149"/>
        <end position="176"/>
    </location>
</feature>
<feature type="compositionally biased region" description="Low complexity" evidence="2">
    <location>
        <begin position="149"/>
        <end position="158"/>
    </location>
</feature>
<evidence type="ECO:0000256" key="1">
    <source>
        <dbReference type="ARBA" id="ARBA00022729"/>
    </source>
</evidence>
<name>A0AA95NKW6_9BURK</name>
<reference evidence="5" key="1">
    <citation type="submission" date="2023-01" db="EMBL/GenBank/DDBJ databases">
        <title>Whole genome sequence of Paucibacter sp. S2-9 isolated from pond sediment.</title>
        <authorList>
            <person name="Jung J.Y."/>
        </authorList>
    </citation>
    <scope>NUCLEOTIDE SEQUENCE</scope>
    <source>
        <strain evidence="5">S2-9</strain>
    </source>
</reference>
<dbReference type="EMBL" id="CP116346">
    <property type="protein sequence ID" value="WIT11531.1"/>
    <property type="molecule type" value="Genomic_DNA"/>
</dbReference>
<evidence type="ECO:0000313" key="5">
    <source>
        <dbReference type="EMBL" id="WIT11531.1"/>
    </source>
</evidence>
<keyword evidence="1 3" id="KW-0732">Signal</keyword>
<dbReference type="Proteomes" id="UP001177769">
    <property type="component" value="Chromosome"/>
</dbReference>
<dbReference type="Gene3D" id="1.25.40.10">
    <property type="entry name" value="Tetratricopeptide repeat domain"/>
    <property type="match status" value="1"/>
</dbReference>
<dbReference type="SUPFAM" id="SSF48452">
    <property type="entry name" value="TPR-like"/>
    <property type="match status" value="1"/>
</dbReference>
<dbReference type="InterPro" id="IPR039565">
    <property type="entry name" value="BamD-like"/>
</dbReference>
<evidence type="ECO:0000259" key="4">
    <source>
        <dbReference type="Pfam" id="PF13525"/>
    </source>
</evidence>
<feature type="signal peptide" evidence="3">
    <location>
        <begin position="1"/>
        <end position="28"/>
    </location>
</feature>
<dbReference type="RefSeq" id="WP_285232612.1">
    <property type="nucleotide sequence ID" value="NZ_CP116346.1"/>
</dbReference>
<dbReference type="InterPro" id="IPR011990">
    <property type="entry name" value="TPR-like_helical_dom_sf"/>
</dbReference>
<proteinExistence type="predicted"/>
<sequence>MKAATKIKKKGPRLLALHLALLAAAAQAQLVDDVEIRREGEDAVLQVRFVTPVQLLRSLSARSGDLGQVYYDLLPTREPLNLAISSERRLPAGARSPLLILTDEAAGGAERSRKLVLRFSANTPFVARSTQGGRSIELVLRGQGAALAGAGTPTAAMPSPTPTPTPTPMPAPGPQAQGKAEALLAAARQAIAAGEHQQAINQLDELLALPPSSATQEAQELIAQARWRQGDPERARAEYELYLRLYPQGAGADRAREALLTLAPPAPQVVEAGAQPAVTTTLSGSLASFYYGGQSKIRTQDFQDSPLSGLPELVSDATLSNTDQKQLISSVDINWRRRDADSDLRLVLRDSYSADLLRSAKSKNKLSALYADYRLQSQGLSLRLGRQSPTGAGVMGRFDGAQLGYRFSPKWRVNAVAGRPSDSLLQSQRHFYGASLDADELAKGLGGSVYLIEQRIDGEIDRRGVGSELRFLAGNLSASGMLDYDTQLRGLNVASLQATWTSEQNMVVNALYDRRSTPMLMLGNSLFFQNPVLGVQASRLAELLASQSLALLRQQVRDTTAYSTQAMLSVTRPISTNWQLGADLRLTNVGALLPVPDILPNGQPGTGNIWSSGLQLIGTNLYSARDTHVLVLSLLKGLSYTGKLLSYNNSSSIGGGWQLEPALRYYLQNDSNGTRSQRWAPGLRVTYRASSKLALESELSMEFSDVSGPNRNESSNRSFWYFGLRYDL</sequence>
<evidence type="ECO:0000256" key="3">
    <source>
        <dbReference type="SAM" id="SignalP"/>
    </source>
</evidence>